<dbReference type="AlphaFoldDB" id="A0A0K0D8V6"/>
<name>A0A0K0D8V6_ANGCA</name>
<reference evidence="2" key="1">
    <citation type="submission" date="2012-09" db="EMBL/GenBank/DDBJ databases">
        <authorList>
            <person name="Martin A.A."/>
        </authorList>
    </citation>
    <scope>NUCLEOTIDE SEQUENCE</scope>
</reference>
<protein>
    <submittedName>
        <fullName evidence="3">BPI2 domain-containing protein</fullName>
    </submittedName>
</protein>
<evidence type="ECO:0000313" key="3">
    <source>
        <dbReference type="WBParaSite" id="ACAC_0000650101-mRNA-1"/>
    </source>
</evidence>
<dbReference type="STRING" id="6313.A0A0K0D8V6"/>
<organism evidence="2 3">
    <name type="scientific">Angiostrongylus cantonensis</name>
    <name type="common">Rat lungworm</name>
    <dbReference type="NCBI Taxonomy" id="6313"/>
    <lineage>
        <taxon>Eukaryota</taxon>
        <taxon>Metazoa</taxon>
        <taxon>Ecdysozoa</taxon>
        <taxon>Nematoda</taxon>
        <taxon>Chromadorea</taxon>
        <taxon>Rhabditida</taxon>
        <taxon>Rhabditina</taxon>
        <taxon>Rhabditomorpha</taxon>
        <taxon>Strongyloidea</taxon>
        <taxon>Metastrongylidae</taxon>
        <taxon>Angiostrongylus</taxon>
    </lineage>
</organism>
<dbReference type="SUPFAM" id="SSF55394">
    <property type="entry name" value="Bactericidal permeability-increasing protein, BPI"/>
    <property type="match status" value="1"/>
</dbReference>
<dbReference type="Gene3D" id="3.15.20.10">
    <property type="entry name" value="Bactericidal permeability-increasing protein, domain 2"/>
    <property type="match status" value="1"/>
</dbReference>
<evidence type="ECO:0000313" key="2">
    <source>
        <dbReference type="Proteomes" id="UP000035642"/>
    </source>
</evidence>
<dbReference type="GO" id="GO:0008289">
    <property type="term" value="F:lipid binding"/>
    <property type="evidence" value="ECO:0007669"/>
    <property type="project" value="InterPro"/>
</dbReference>
<sequence length="110" mass="12668">QRQLSLNTKRFQKNIVYLHSRLSVRLHRSALFGLDPTSIEQLTPLAKTFIGPQLSQALKKGVPFPLKDSITFVDPQLRTRDGYIELATDFQLNEDALREKIRETFTNINV</sequence>
<dbReference type="InterPro" id="IPR017943">
    <property type="entry name" value="Bactericidal_perm-incr_a/b_dom"/>
</dbReference>
<proteinExistence type="predicted"/>
<keyword evidence="2" id="KW-1185">Reference proteome</keyword>
<dbReference type="Pfam" id="PF02886">
    <property type="entry name" value="LBP_BPI_CETP_C"/>
    <property type="match status" value="1"/>
</dbReference>
<dbReference type="WBParaSite" id="ACAC_0000650101-mRNA-1">
    <property type="protein sequence ID" value="ACAC_0000650101-mRNA-1"/>
    <property type="gene ID" value="ACAC_0000650101"/>
</dbReference>
<dbReference type="Proteomes" id="UP000035642">
    <property type="component" value="Unassembled WGS sequence"/>
</dbReference>
<dbReference type="InterPro" id="IPR001124">
    <property type="entry name" value="Lipid-bd_serum_glycop_C"/>
</dbReference>
<evidence type="ECO:0000259" key="1">
    <source>
        <dbReference type="Pfam" id="PF02886"/>
    </source>
</evidence>
<reference evidence="3" key="2">
    <citation type="submission" date="2017-02" db="UniProtKB">
        <authorList>
            <consortium name="WormBaseParasite"/>
        </authorList>
    </citation>
    <scope>IDENTIFICATION</scope>
</reference>
<feature type="domain" description="Lipid-binding serum glycoprotein C-terminal" evidence="1">
    <location>
        <begin position="4"/>
        <end position="92"/>
    </location>
</feature>
<accession>A0A0K0D8V6</accession>